<comment type="function">
    <text evidence="1">Broad specificity carboxypetidase that releases amino acids sequentially from the C-terminus, including neutral, aromatic, polar and basic residues.</text>
</comment>
<feature type="binding site" evidence="2">
    <location>
        <position position="270"/>
    </location>
    <ligand>
        <name>Zn(2+)</name>
        <dbReference type="ChEBI" id="CHEBI:29105"/>
        <note>catalytic</note>
    </ligand>
</feature>
<dbReference type="PANTHER" id="PTHR34217:SF1">
    <property type="entry name" value="CARBOXYPEPTIDASE 1"/>
    <property type="match status" value="1"/>
</dbReference>
<dbReference type="InterPro" id="IPR001333">
    <property type="entry name" value="Peptidase_M32_Taq"/>
</dbReference>
<reference evidence="4" key="1">
    <citation type="journal article" date="2014" name="Int. J. Syst. Evol. Microbiol.">
        <title>Complete genome sequence of Corynebacterium casei LMG S-19264T (=DSM 44701T), isolated from a smear-ripened cheese.</title>
        <authorList>
            <consortium name="US DOE Joint Genome Institute (JGI-PGF)"/>
            <person name="Walter F."/>
            <person name="Albersmeier A."/>
            <person name="Kalinowski J."/>
            <person name="Ruckert C."/>
        </authorList>
    </citation>
    <scope>NUCLEOTIDE SEQUENCE</scope>
    <source>
        <strain evidence="4">CGMCC 1.15725</strain>
    </source>
</reference>
<evidence type="ECO:0000256" key="2">
    <source>
        <dbReference type="PIRSR" id="PIRSR006615-1"/>
    </source>
</evidence>
<dbReference type="Pfam" id="PF02074">
    <property type="entry name" value="Peptidase_M32"/>
    <property type="match status" value="1"/>
</dbReference>
<dbReference type="PANTHER" id="PTHR34217">
    <property type="entry name" value="METAL-DEPENDENT CARBOXYPEPTIDASE"/>
    <property type="match status" value="1"/>
</dbReference>
<gene>
    <name evidence="4" type="ORF">GCM10011611_22690</name>
</gene>
<dbReference type="SUPFAM" id="SSF55486">
    <property type="entry name" value="Metalloproteases ('zincins'), catalytic domain"/>
    <property type="match status" value="1"/>
</dbReference>
<protein>
    <recommendedName>
        <fullName evidence="1">Metal-dependent carboxypeptidase</fullName>
        <ecNumber evidence="1">3.4.17.19</ecNumber>
    </recommendedName>
</protein>
<evidence type="ECO:0000256" key="1">
    <source>
        <dbReference type="PIRNR" id="PIRNR006615"/>
    </source>
</evidence>
<keyword evidence="1 2" id="KW-0479">Metal-binding</keyword>
<dbReference type="EMBL" id="BMJQ01000005">
    <property type="protein sequence ID" value="GGF16362.1"/>
    <property type="molecule type" value="Genomic_DNA"/>
</dbReference>
<comment type="similarity">
    <text evidence="1">Belongs to the peptidase M32 family.</text>
</comment>
<dbReference type="PRINTS" id="PR00998">
    <property type="entry name" value="CRBOXYPTASET"/>
</dbReference>
<evidence type="ECO:0000256" key="3">
    <source>
        <dbReference type="PIRSR" id="PIRSR006615-2"/>
    </source>
</evidence>
<keyword evidence="1" id="KW-0378">Hydrolase</keyword>
<feature type="active site" description="Proton donor/acceptor" evidence="3">
    <location>
        <position position="267"/>
    </location>
</feature>
<keyword evidence="1" id="KW-0645">Protease</keyword>
<accession>A0A8J2YTM1</accession>
<evidence type="ECO:0000313" key="4">
    <source>
        <dbReference type="EMBL" id="GGF16362.1"/>
    </source>
</evidence>
<dbReference type="PIRSF" id="PIRSF006615">
    <property type="entry name" value="Zn_crbxpep_Taq"/>
    <property type="match status" value="1"/>
</dbReference>
<keyword evidence="2" id="KW-0862">Zinc</keyword>
<proteinExistence type="inferred from homology"/>
<comment type="catalytic activity">
    <reaction evidence="1">
        <text>Release of a C-terminal amino acid with broad specificity, except for -Pro.</text>
        <dbReference type="EC" id="3.4.17.19"/>
    </reaction>
</comment>
<dbReference type="CDD" id="cd06460">
    <property type="entry name" value="M32_Taq"/>
    <property type="match status" value="1"/>
</dbReference>
<reference evidence="4" key="2">
    <citation type="submission" date="2020-09" db="EMBL/GenBank/DDBJ databases">
        <authorList>
            <person name="Sun Q."/>
            <person name="Zhou Y."/>
        </authorList>
    </citation>
    <scope>NUCLEOTIDE SEQUENCE</scope>
    <source>
        <strain evidence="4">CGMCC 1.15725</strain>
    </source>
</reference>
<dbReference type="AlphaFoldDB" id="A0A8J2YTM1"/>
<dbReference type="Proteomes" id="UP000646365">
    <property type="component" value="Unassembled WGS sequence"/>
</dbReference>
<dbReference type="GO" id="GO:0006508">
    <property type="term" value="P:proteolysis"/>
    <property type="evidence" value="ECO:0007669"/>
    <property type="project" value="UniProtKB-UniRule"/>
</dbReference>
<comment type="cofactor">
    <cofactor evidence="2">
        <name>Zn(2+)</name>
        <dbReference type="ChEBI" id="CHEBI:29105"/>
    </cofactor>
    <text evidence="2">Binds 1 zinc ion per subunit.</text>
</comment>
<comment type="caution">
    <text evidence="4">The sequence shown here is derived from an EMBL/GenBank/DDBJ whole genome shotgun (WGS) entry which is preliminary data.</text>
</comment>
<dbReference type="GO" id="GO:0046872">
    <property type="term" value="F:metal ion binding"/>
    <property type="evidence" value="ECO:0007669"/>
    <property type="project" value="UniProtKB-KW"/>
</dbReference>
<feature type="binding site" evidence="2">
    <location>
        <position position="296"/>
    </location>
    <ligand>
        <name>Zn(2+)</name>
        <dbReference type="ChEBI" id="CHEBI:29105"/>
        <note>catalytic</note>
    </ligand>
</feature>
<keyword evidence="1 4" id="KW-0121">Carboxypeptidase</keyword>
<name>A0A8J2YTM1_9PROT</name>
<organism evidence="4 5">
    <name type="scientific">Aliidongia dinghuensis</name>
    <dbReference type="NCBI Taxonomy" id="1867774"/>
    <lineage>
        <taxon>Bacteria</taxon>
        <taxon>Pseudomonadati</taxon>
        <taxon>Pseudomonadota</taxon>
        <taxon>Alphaproteobacteria</taxon>
        <taxon>Rhodospirillales</taxon>
        <taxon>Dongiaceae</taxon>
        <taxon>Aliidongia</taxon>
    </lineage>
</organism>
<dbReference type="EC" id="3.4.17.19" evidence="1"/>
<dbReference type="Gene3D" id="1.10.1370.30">
    <property type="match status" value="1"/>
</dbReference>
<feature type="binding site" evidence="2">
    <location>
        <position position="266"/>
    </location>
    <ligand>
        <name>Zn(2+)</name>
        <dbReference type="ChEBI" id="CHEBI:29105"/>
        <note>catalytic</note>
    </ligand>
</feature>
<dbReference type="PROSITE" id="PS52034">
    <property type="entry name" value="PEPTIDASE_M32"/>
    <property type="match status" value="1"/>
</dbReference>
<sequence>MHAMTPYQQLETRFARRGTLQEALAVLGWDHSAMMPSGGAGARAEQVSTLEVMAHEILTAAELPDLFVAAEGQNELDPWQRANLKEMRRDWLHATAVPARLVEALTKASLDCEMAWRQARPANDFAGIRPKLETVLGLVRETAAAKAAKLGKPLYDALLDAYEPDGSAAEIDRQFAALSAFLPGTIGAAIERQQSHPAPVQPEGPFPIERQKEVGLKFMAALGFDFDHGRLDVSAHPFCGGTPDDVRITTRYEEDDFARAMMGVLHETGHALYERGLPADWRRQPVGRARGMSLHESQSLLMEMQACRSREFLEFAAPILRDTFGGRGPAWDADNLYRLNTRVERSLIRVDADEATYPAHVILRYRLERALIEDRLQLKDLPGAWNDGMRELVGIVPPDDRDGCLQDIHWYVGLWGYFPTYTLGAMTAAQLFQAATAADPSIAPGLAKGDFAPLLGWLRRNIHNRASSVSASELLTDATGKPLDTAAFQRHLENRYLKD</sequence>
<keyword evidence="5" id="KW-1185">Reference proteome</keyword>
<dbReference type="GO" id="GO:0004181">
    <property type="term" value="F:metallocarboxypeptidase activity"/>
    <property type="evidence" value="ECO:0007669"/>
    <property type="project" value="UniProtKB-UniRule"/>
</dbReference>
<keyword evidence="1" id="KW-0482">Metalloprotease</keyword>
<evidence type="ECO:0000313" key="5">
    <source>
        <dbReference type="Proteomes" id="UP000646365"/>
    </source>
</evidence>